<dbReference type="Pfam" id="PF00628">
    <property type="entry name" value="PHD"/>
    <property type="match status" value="1"/>
</dbReference>
<dbReference type="InterPro" id="IPR019787">
    <property type="entry name" value="Znf_PHD-finger"/>
</dbReference>
<proteinExistence type="predicted"/>
<feature type="domain" description="PHD-type" evidence="6">
    <location>
        <begin position="57"/>
        <end position="107"/>
    </location>
</feature>
<accession>A0A6A4SPL7</accession>
<keyword evidence="2 4" id="KW-0863">Zinc-finger</keyword>
<dbReference type="EMBL" id="VEVO01000010">
    <property type="protein sequence ID" value="KAF0035913.1"/>
    <property type="molecule type" value="Genomic_DNA"/>
</dbReference>
<evidence type="ECO:0000256" key="5">
    <source>
        <dbReference type="SAM" id="MobiDB-lite"/>
    </source>
</evidence>
<feature type="region of interest" description="Disordered" evidence="5">
    <location>
        <begin position="138"/>
        <end position="183"/>
    </location>
</feature>
<evidence type="ECO:0000313" key="8">
    <source>
        <dbReference type="Proteomes" id="UP000438429"/>
    </source>
</evidence>
<gene>
    <name evidence="7" type="ORF">F2P81_011225</name>
</gene>
<keyword evidence="1" id="KW-0479">Metal-binding</keyword>
<dbReference type="PROSITE" id="PS50016">
    <property type="entry name" value="ZF_PHD_2"/>
    <property type="match status" value="1"/>
</dbReference>
<evidence type="ECO:0000259" key="6">
    <source>
        <dbReference type="PROSITE" id="PS50016"/>
    </source>
</evidence>
<organism evidence="7 8">
    <name type="scientific">Scophthalmus maximus</name>
    <name type="common">Turbot</name>
    <name type="synonym">Psetta maxima</name>
    <dbReference type="NCBI Taxonomy" id="52904"/>
    <lineage>
        <taxon>Eukaryota</taxon>
        <taxon>Metazoa</taxon>
        <taxon>Chordata</taxon>
        <taxon>Craniata</taxon>
        <taxon>Vertebrata</taxon>
        <taxon>Euteleostomi</taxon>
        <taxon>Actinopterygii</taxon>
        <taxon>Neopterygii</taxon>
        <taxon>Teleostei</taxon>
        <taxon>Neoteleostei</taxon>
        <taxon>Acanthomorphata</taxon>
        <taxon>Carangaria</taxon>
        <taxon>Pleuronectiformes</taxon>
        <taxon>Pleuronectoidei</taxon>
        <taxon>Scophthalmidae</taxon>
        <taxon>Scophthalmus</taxon>
    </lineage>
</organism>
<evidence type="ECO:0000256" key="1">
    <source>
        <dbReference type="ARBA" id="ARBA00022723"/>
    </source>
</evidence>
<dbReference type="AlphaFoldDB" id="A0A6A4SPL7"/>
<evidence type="ECO:0000256" key="4">
    <source>
        <dbReference type="PROSITE-ProRule" id="PRU00146"/>
    </source>
</evidence>
<dbReference type="InterPro" id="IPR013083">
    <property type="entry name" value="Znf_RING/FYVE/PHD"/>
</dbReference>
<dbReference type="InterPro" id="IPR019786">
    <property type="entry name" value="Zinc_finger_PHD-type_CS"/>
</dbReference>
<reference evidence="7 8" key="1">
    <citation type="submission" date="2019-06" db="EMBL/GenBank/DDBJ databases">
        <title>Draft genomes of female and male turbot (Scophthalmus maximus).</title>
        <authorList>
            <person name="Xu H."/>
            <person name="Xu X.-W."/>
            <person name="Shao C."/>
            <person name="Chen S."/>
        </authorList>
    </citation>
    <scope>NUCLEOTIDE SEQUENCE [LARGE SCALE GENOMIC DNA]</scope>
    <source>
        <strain evidence="7">Ysfricsl-2016a</strain>
        <tissue evidence="7">Blood</tissue>
    </source>
</reference>
<comment type="caution">
    <text evidence="7">The sequence shown here is derived from an EMBL/GenBank/DDBJ whole genome shotgun (WGS) entry which is preliminary data.</text>
</comment>
<dbReference type="Gene3D" id="3.30.40.10">
    <property type="entry name" value="Zinc/RING finger domain, C3HC4 (zinc finger)"/>
    <property type="match status" value="1"/>
</dbReference>
<evidence type="ECO:0000256" key="3">
    <source>
        <dbReference type="ARBA" id="ARBA00022833"/>
    </source>
</evidence>
<dbReference type="PANTHER" id="PTHR12618">
    <property type="entry name" value="PHD AND RING FINGER DOMAIN-CONTAINING PROTEIN 1"/>
    <property type="match status" value="1"/>
</dbReference>
<dbReference type="InterPro" id="IPR011011">
    <property type="entry name" value="Znf_FYVE_PHD"/>
</dbReference>
<dbReference type="GO" id="GO:0008270">
    <property type="term" value="F:zinc ion binding"/>
    <property type="evidence" value="ECO:0007669"/>
    <property type="project" value="UniProtKB-KW"/>
</dbReference>
<feature type="region of interest" description="Disordered" evidence="5">
    <location>
        <begin position="245"/>
        <end position="281"/>
    </location>
</feature>
<dbReference type="InterPro" id="IPR001965">
    <property type="entry name" value="Znf_PHD"/>
</dbReference>
<name>A0A6A4SPL7_SCOMX</name>
<protein>
    <recommendedName>
        <fullName evidence="6">PHD-type domain-containing protein</fullName>
    </recommendedName>
</protein>
<dbReference type="SUPFAM" id="SSF57903">
    <property type="entry name" value="FYVE/PHD zinc finger"/>
    <property type="match status" value="1"/>
</dbReference>
<dbReference type="PANTHER" id="PTHR12618:SF20">
    <property type="entry name" value="PHD AND RING FINGER DOMAIN-CONTAINING PROTEIN 1"/>
    <property type="match status" value="1"/>
</dbReference>
<sequence length="352" mass="38821">MYNVTSNTCPVDRISFAVIHQRRCAGGVVQKKIKVRGRKKEADDDDDEEEEPGAADAVFCEECGRSDRRHRLLVCRYCDSGFHMDCLTPSLNSGPEGDWTCPDCAVSLHTDSSSVVVEEEEEEISDGELTDLLAEVSEPATTGRLRLSTVNRPGGSTEPRHSARIQSRTSRDLDPRPPTSRHVPKYLLRASGPAVRRADDVEADHGDASVAFPISCELIIASLAKWMHSRYPHFFNSMHGKVNSAHRVQGEARERSAGSGSRGKRLRSLRPSDGSERAAAGARSTRLFVTLSVLSDTTTQHLHLESRPGDETRVLNRVTPARENMTVDFEDCVKDSPRFRLSSRKPLVSGSG</sequence>
<dbReference type="InterPro" id="IPR047157">
    <property type="entry name" value="PHRF1/Atg35"/>
</dbReference>
<dbReference type="Proteomes" id="UP000438429">
    <property type="component" value="Unassembled WGS sequence"/>
</dbReference>
<evidence type="ECO:0000256" key="2">
    <source>
        <dbReference type="ARBA" id="ARBA00022771"/>
    </source>
</evidence>
<keyword evidence="3" id="KW-0862">Zinc</keyword>
<evidence type="ECO:0000313" key="7">
    <source>
        <dbReference type="EMBL" id="KAF0035913.1"/>
    </source>
</evidence>
<dbReference type="SMART" id="SM00249">
    <property type="entry name" value="PHD"/>
    <property type="match status" value="1"/>
</dbReference>
<dbReference type="PROSITE" id="PS01359">
    <property type="entry name" value="ZF_PHD_1"/>
    <property type="match status" value="1"/>
</dbReference>